<dbReference type="AlphaFoldDB" id="A0A8H5H2S6"/>
<gene>
    <name evidence="3" type="ORF">D9615_008208</name>
</gene>
<proteinExistence type="predicted"/>
<protein>
    <submittedName>
        <fullName evidence="3">Uncharacterized protein</fullName>
    </submittedName>
</protein>
<reference evidence="3 4" key="1">
    <citation type="journal article" date="2020" name="ISME J.">
        <title>Uncovering the hidden diversity of litter-decomposition mechanisms in mushroom-forming fungi.</title>
        <authorList>
            <person name="Floudas D."/>
            <person name="Bentzer J."/>
            <person name="Ahren D."/>
            <person name="Johansson T."/>
            <person name="Persson P."/>
            <person name="Tunlid A."/>
        </authorList>
    </citation>
    <scope>NUCLEOTIDE SEQUENCE [LARGE SCALE GENOMIC DNA]</scope>
    <source>
        <strain evidence="3 4">CBS 661.87</strain>
    </source>
</reference>
<feature type="coiled-coil region" evidence="1">
    <location>
        <begin position="241"/>
        <end position="268"/>
    </location>
</feature>
<evidence type="ECO:0000256" key="1">
    <source>
        <dbReference type="SAM" id="Coils"/>
    </source>
</evidence>
<dbReference type="OrthoDB" id="3071683at2759"/>
<dbReference type="EMBL" id="JAACJP010000031">
    <property type="protein sequence ID" value="KAF5375886.1"/>
    <property type="molecule type" value="Genomic_DNA"/>
</dbReference>
<accession>A0A8H5H2S6</accession>
<feature type="compositionally biased region" description="Acidic residues" evidence="2">
    <location>
        <begin position="334"/>
        <end position="346"/>
    </location>
</feature>
<feature type="region of interest" description="Disordered" evidence="2">
    <location>
        <begin position="304"/>
        <end position="384"/>
    </location>
</feature>
<feature type="region of interest" description="Disordered" evidence="2">
    <location>
        <begin position="166"/>
        <end position="193"/>
    </location>
</feature>
<keyword evidence="1" id="KW-0175">Coiled coil</keyword>
<feature type="compositionally biased region" description="Acidic residues" evidence="2">
    <location>
        <begin position="363"/>
        <end position="379"/>
    </location>
</feature>
<feature type="region of interest" description="Disordered" evidence="2">
    <location>
        <begin position="409"/>
        <end position="676"/>
    </location>
</feature>
<evidence type="ECO:0000313" key="3">
    <source>
        <dbReference type="EMBL" id="KAF5375886.1"/>
    </source>
</evidence>
<organism evidence="3 4">
    <name type="scientific">Tricholomella constricta</name>
    <dbReference type="NCBI Taxonomy" id="117010"/>
    <lineage>
        <taxon>Eukaryota</taxon>
        <taxon>Fungi</taxon>
        <taxon>Dikarya</taxon>
        <taxon>Basidiomycota</taxon>
        <taxon>Agaricomycotina</taxon>
        <taxon>Agaricomycetes</taxon>
        <taxon>Agaricomycetidae</taxon>
        <taxon>Agaricales</taxon>
        <taxon>Tricholomatineae</taxon>
        <taxon>Lyophyllaceae</taxon>
        <taxon>Tricholomella</taxon>
    </lineage>
</organism>
<evidence type="ECO:0000313" key="4">
    <source>
        <dbReference type="Proteomes" id="UP000565441"/>
    </source>
</evidence>
<feature type="compositionally biased region" description="Low complexity" evidence="2">
    <location>
        <begin position="409"/>
        <end position="435"/>
    </location>
</feature>
<evidence type="ECO:0000256" key="2">
    <source>
        <dbReference type="SAM" id="MobiDB-lite"/>
    </source>
</evidence>
<dbReference type="Proteomes" id="UP000565441">
    <property type="component" value="Unassembled WGS sequence"/>
</dbReference>
<comment type="caution">
    <text evidence="3">The sequence shown here is derived from an EMBL/GenBank/DDBJ whole genome shotgun (WGS) entry which is preliminary data.</text>
</comment>
<sequence>MVTAERTSPVLITSADLIRQDEQYIEEFAVAQFNLPSNLNRQQMLEEICKLRPSPTPSIPVPSHLTFEYNNGKIRFTGRVAATPVAAPTRPPVPKNRQLYRHSERLQAIWEMEQRDAPAPESEPSSREGTPLFVKPIEDTLPSAQQEQEEADDPYKMIDVVERFPTPIDEFSPPPPRRPRGTGSPDSAADSSLAIPPKSRMKFVFPPIPRSPHYSELVVPRAFSPGDTWVEKMYVDFVRGRKDVNNDLEEVKREVKEAMVEVIQAEMEVKVEVELMKDFISDLTQIVGTEWMREIMEEVERIVKEGSDYELSEDDPEDEGDDDEGGKGGNGGGGDDEDGDDSEGGDNGEVLGEEGQCDHNPGEEGEDDYNPTSENGDEDERGKELIARYPNYRCFPPQCYKIIDALAAGRSPPNVGSSSRPPSPPVNSSRPLPSRGTPTRKRGRSSGDADDADDDSAANAPISKPPHKRAKSSHLPSSKEPSTVFMPAVARAHTPSSPSRKRSREDGDSEHSEWEVEMSIRRSENDKSSSSLRGTPFIRKKPRIDGGSPEDNDATHLPTNNDLSDFSDDDALDAGGNAVASAFDTPLEPNEGNEGISTGHAAAPSGSIYGASQSQPSPPPLSMNANASPPIAGPSNLHQIPGTASQPTAGPSSQRTARPLTRDRERIRPTASGGVEAFDFEEDPDWENRMHLHRMNLAAHRPVSKHYEMRDFPFEDEFRWLRKMEIAKITFVDDHFSEDDSDVE</sequence>
<keyword evidence="4" id="KW-1185">Reference proteome</keyword>
<name>A0A8H5H2S6_9AGAR</name>
<feature type="compositionally biased region" description="Polar residues" evidence="2">
    <location>
        <begin position="636"/>
        <end position="656"/>
    </location>
</feature>
<feature type="region of interest" description="Disordered" evidence="2">
    <location>
        <begin position="114"/>
        <end position="133"/>
    </location>
</feature>
<feature type="compositionally biased region" description="Basic and acidic residues" evidence="2">
    <location>
        <begin position="503"/>
        <end position="527"/>
    </location>
</feature>
<feature type="compositionally biased region" description="Acidic residues" evidence="2">
    <location>
        <begin position="308"/>
        <end position="324"/>
    </location>
</feature>